<evidence type="ECO:0000313" key="2">
    <source>
        <dbReference type="Proteomes" id="UP000585614"/>
    </source>
</evidence>
<reference evidence="1 2" key="1">
    <citation type="journal article" date="2020" name="Nature">
        <title>Six reference-quality genomes reveal evolution of bat adaptations.</title>
        <authorList>
            <person name="Jebb D."/>
            <person name="Huang Z."/>
            <person name="Pippel M."/>
            <person name="Hughes G.M."/>
            <person name="Lavrichenko K."/>
            <person name="Devanna P."/>
            <person name="Winkler S."/>
            <person name="Jermiin L.S."/>
            <person name="Skirmuntt E.C."/>
            <person name="Katzourakis A."/>
            <person name="Burkitt-Gray L."/>
            <person name="Ray D.A."/>
            <person name="Sullivan K.A.M."/>
            <person name="Roscito J.G."/>
            <person name="Kirilenko B.M."/>
            <person name="Davalos L.M."/>
            <person name="Corthals A.P."/>
            <person name="Power M.L."/>
            <person name="Jones G."/>
            <person name="Ransome R.D."/>
            <person name="Dechmann D.K.N."/>
            <person name="Locatelli A.G."/>
            <person name="Puechmaille S.J."/>
            <person name="Fedrigo O."/>
            <person name="Jarvis E.D."/>
            <person name="Hiller M."/>
            <person name="Vernes S.C."/>
            <person name="Myers E.W."/>
            <person name="Teeling E.C."/>
        </authorList>
    </citation>
    <scope>NUCLEOTIDE SEQUENCE [LARGE SCALE GENOMIC DNA]</scope>
    <source>
        <strain evidence="1">MRhiFer1</strain>
        <tissue evidence="1">Lung</tissue>
    </source>
</reference>
<comment type="caution">
    <text evidence="1">The sequence shown here is derived from an EMBL/GenBank/DDBJ whole genome shotgun (WGS) entry which is preliminary data.</text>
</comment>
<dbReference type="AlphaFoldDB" id="A0A7J7REL0"/>
<evidence type="ECO:0000313" key="1">
    <source>
        <dbReference type="EMBL" id="KAF6274640.1"/>
    </source>
</evidence>
<dbReference type="Proteomes" id="UP000585614">
    <property type="component" value="Unassembled WGS sequence"/>
</dbReference>
<organism evidence="1 2">
    <name type="scientific">Rhinolophus ferrumequinum</name>
    <name type="common">Greater horseshoe bat</name>
    <dbReference type="NCBI Taxonomy" id="59479"/>
    <lineage>
        <taxon>Eukaryota</taxon>
        <taxon>Metazoa</taxon>
        <taxon>Chordata</taxon>
        <taxon>Craniata</taxon>
        <taxon>Vertebrata</taxon>
        <taxon>Euteleostomi</taxon>
        <taxon>Mammalia</taxon>
        <taxon>Eutheria</taxon>
        <taxon>Laurasiatheria</taxon>
        <taxon>Chiroptera</taxon>
        <taxon>Yinpterochiroptera</taxon>
        <taxon>Rhinolophoidea</taxon>
        <taxon>Rhinolophidae</taxon>
        <taxon>Rhinolophinae</taxon>
        <taxon>Rhinolophus</taxon>
    </lineage>
</organism>
<name>A0A7J7REL0_RHIFE</name>
<sequence length="145" mass="16296">MQRRKMVCVTGLFLRIAFNSMSKDWKETRKNRQSTVMISGRHLFRFQAFGVTKESRALQVKDEMTKLDFAAPLLSEAAPSIGVGLLGFHLLTHRYVTCLLVQPLGSFVASPCPAEQMLVQGGCMSEEQDGPCRWLVHEFAACQML</sequence>
<gene>
    <name evidence="1" type="ORF">mRhiFer1_009477</name>
</gene>
<accession>A0A7J7REL0</accession>
<proteinExistence type="predicted"/>
<dbReference type="EMBL" id="JACAGC010000027">
    <property type="protein sequence ID" value="KAF6274640.1"/>
    <property type="molecule type" value="Genomic_DNA"/>
</dbReference>
<protein>
    <submittedName>
        <fullName evidence="1">Uncharacterized protein</fullName>
    </submittedName>
</protein>